<proteinExistence type="predicted"/>
<gene>
    <name evidence="2" type="ORF">J1605_003625</name>
</gene>
<dbReference type="AlphaFoldDB" id="A0AB34HPY5"/>
<feature type="region of interest" description="Disordered" evidence="1">
    <location>
        <begin position="136"/>
        <end position="175"/>
    </location>
</feature>
<accession>A0AB34HPY5</accession>
<comment type="caution">
    <text evidence="2">The sequence shown here is derived from an EMBL/GenBank/DDBJ whole genome shotgun (WGS) entry which is preliminary data.</text>
</comment>
<reference evidence="2 3" key="1">
    <citation type="submission" date="2022-11" db="EMBL/GenBank/DDBJ databases">
        <title>Whole genome sequence of Eschrichtius robustus ER-17-0199.</title>
        <authorList>
            <person name="Bruniche-Olsen A."/>
            <person name="Black A.N."/>
            <person name="Fields C.J."/>
            <person name="Walden K."/>
            <person name="Dewoody J.A."/>
        </authorList>
    </citation>
    <scope>NUCLEOTIDE SEQUENCE [LARGE SCALE GENOMIC DNA]</scope>
    <source>
        <strain evidence="2">ER-17-0199</strain>
        <tissue evidence="2">Blubber</tissue>
    </source>
</reference>
<dbReference type="Gene3D" id="3.40.50.880">
    <property type="match status" value="1"/>
</dbReference>
<evidence type="ECO:0000313" key="2">
    <source>
        <dbReference type="EMBL" id="KAJ8793617.1"/>
    </source>
</evidence>
<dbReference type="EMBL" id="JAIQCJ010000963">
    <property type="protein sequence ID" value="KAJ8793617.1"/>
    <property type="molecule type" value="Genomic_DNA"/>
</dbReference>
<dbReference type="Proteomes" id="UP001159641">
    <property type="component" value="Unassembled WGS sequence"/>
</dbReference>
<evidence type="ECO:0000256" key="1">
    <source>
        <dbReference type="SAM" id="MobiDB-lite"/>
    </source>
</evidence>
<sequence length="235" mass="25250">MARALAGQLPLASAGLPAFTLPCRFYVSKNRERYTRLRVITWKAASTFAVDGGDCKVNKDVERVLKEFHQAGKPIGYVRPSGPGGGGAGAVAEPVAEAVAHSQEMAPGAVCTIPDPCRSQLPFFGDWILRWPHPGPTLTGPATAHSPARGPQPGRRVRPVVTHTRSRLRTSDGDPVVRPACQAALPTSVLGEGSSVLLCRGRRRTTPVLERVGRTLWSRPWPGKSSQEHSAAQMR</sequence>
<organism evidence="2 3">
    <name type="scientific">Eschrichtius robustus</name>
    <name type="common">California gray whale</name>
    <name type="synonym">Eschrichtius gibbosus</name>
    <dbReference type="NCBI Taxonomy" id="9764"/>
    <lineage>
        <taxon>Eukaryota</taxon>
        <taxon>Metazoa</taxon>
        <taxon>Chordata</taxon>
        <taxon>Craniata</taxon>
        <taxon>Vertebrata</taxon>
        <taxon>Euteleostomi</taxon>
        <taxon>Mammalia</taxon>
        <taxon>Eutheria</taxon>
        <taxon>Laurasiatheria</taxon>
        <taxon>Artiodactyla</taxon>
        <taxon>Whippomorpha</taxon>
        <taxon>Cetacea</taxon>
        <taxon>Mysticeti</taxon>
        <taxon>Eschrichtiidae</taxon>
        <taxon>Eschrichtius</taxon>
    </lineage>
</organism>
<evidence type="ECO:0000313" key="3">
    <source>
        <dbReference type="Proteomes" id="UP001159641"/>
    </source>
</evidence>
<protein>
    <submittedName>
        <fullName evidence="2">Uncharacterized protein</fullName>
    </submittedName>
</protein>
<name>A0AB34HPY5_ESCRO</name>
<dbReference type="InterPro" id="IPR029062">
    <property type="entry name" value="Class_I_gatase-like"/>
</dbReference>
<keyword evidence="3" id="KW-1185">Reference proteome</keyword>